<gene>
    <name evidence="1" type="ORF">Q757_01195</name>
</gene>
<comment type="caution">
    <text evidence="1">The sequence shown here is derived from an EMBL/GenBank/DDBJ whole genome shotgun (WGS) entry which is preliminary data.</text>
</comment>
<organism evidence="1 2">
    <name type="scientific">Oenococcus alcoholitolerans</name>
    <dbReference type="NCBI Taxonomy" id="931074"/>
    <lineage>
        <taxon>Bacteria</taxon>
        <taxon>Bacillati</taxon>
        <taxon>Bacillota</taxon>
        <taxon>Bacilli</taxon>
        <taxon>Lactobacillales</taxon>
        <taxon>Lactobacillaceae</taxon>
        <taxon>Oenococcus</taxon>
    </lineage>
</organism>
<dbReference type="Proteomes" id="UP000030023">
    <property type="component" value="Unassembled WGS sequence"/>
</dbReference>
<dbReference type="EMBL" id="AXCV01000025">
    <property type="protein sequence ID" value="KGO32402.1"/>
    <property type="molecule type" value="Genomic_DNA"/>
</dbReference>
<protein>
    <submittedName>
        <fullName evidence="1">Uncharacterized protein</fullName>
    </submittedName>
</protein>
<reference evidence="1 2" key="1">
    <citation type="journal article" date="2014" name="Antonie Van Leeuwenhoek">
        <title>Oenococcus alcoholitolerans sp. nov., a lactic acid bacteria isolated from cachaca and ethanol fermentation processes.</title>
        <authorList>
            <person name="Badotti F."/>
            <person name="Moreira A.P."/>
            <person name="Tonon L.A."/>
            <person name="de Lucena B.T."/>
            <person name="Gomes Fde C."/>
            <person name="Kruger R."/>
            <person name="Thompson C.C."/>
            <person name="de Morais M.A.Jr."/>
            <person name="Rosa C.A."/>
            <person name="Thompson F.L."/>
        </authorList>
    </citation>
    <scope>NUCLEOTIDE SEQUENCE [LARGE SCALE GENOMIC DNA]</scope>
    <source>
        <strain evidence="1 2">UFRJ-M7.2.18</strain>
    </source>
</reference>
<keyword evidence="2" id="KW-1185">Reference proteome</keyword>
<evidence type="ECO:0000313" key="2">
    <source>
        <dbReference type="Proteomes" id="UP000030023"/>
    </source>
</evidence>
<evidence type="ECO:0000313" key="1">
    <source>
        <dbReference type="EMBL" id="KGO32402.1"/>
    </source>
</evidence>
<accession>A0ABR4XSD9</accession>
<proteinExistence type="predicted"/>
<sequence>MDDVIQVRLFPFSHHLYRAMPALAKIHYDNLLRTKPNVFGIAVATDDNGMNFPLSLLNISAKDTYTLTSFKVFAILEENKSTHAKKCLLKDKNCNQKIDNYIDQLLDISQKDDF</sequence>
<name>A0ABR4XSD9_9LACO</name>